<feature type="region of interest" description="Disordered" evidence="1">
    <location>
        <begin position="82"/>
        <end position="130"/>
    </location>
</feature>
<gene>
    <name evidence="2" type="ORF">CCMP2556_LOCUS477</name>
</gene>
<dbReference type="Proteomes" id="UP001642484">
    <property type="component" value="Unassembled WGS sequence"/>
</dbReference>
<evidence type="ECO:0000313" key="2">
    <source>
        <dbReference type="EMBL" id="CAK8986356.1"/>
    </source>
</evidence>
<feature type="compositionally biased region" description="Basic and acidic residues" evidence="1">
    <location>
        <begin position="92"/>
        <end position="107"/>
    </location>
</feature>
<organism evidence="2 3">
    <name type="scientific">Durusdinium trenchii</name>
    <dbReference type="NCBI Taxonomy" id="1381693"/>
    <lineage>
        <taxon>Eukaryota</taxon>
        <taxon>Sar</taxon>
        <taxon>Alveolata</taxon>
        <taxon>Dinophyceae</taxon>
        <taxon>Suessiales</taxon>
        <taxon>Symbiodiniaceae</taxon>
        <taxon>Durusdinium</taxon>
    </lineage>
</organism>
<evidence type="ECO:0000313" key="3">
    <source>
        <dbReference type="Proteomes" id="UP001642484"/>
    </source>
</evidence>
<keyword evidence="3" id="KW-1185">Reference proteome</keyword>
<sequence length="130" mass="14551">MRPFARRTKADLLDIQVHVQETTMHTCSACHCTDLGSSSLEGVRCVEAACFCALRWDCSSAYGKSAGTVKDQLKELFPKLSENERQRRRSWRSSEAEGKFEHRERKLQSLAAAEQSSSQASNFSDSDNSS</sequence>
<feature type="compositionally biased region" description="Low complexity" evidence="1">
    <location>
        <begin position="108"/>
        <end position="130"/>
    </location>
</feature>
<dbReference type="EMBL" id="CAXAMN010000103">
    <property type="protein sequence ID" value="CAK8986356.1"/>
    <property type="molecule type" value="Genomic_DNA"/>
</dbReference>
<protein>
    <submittedName>
        <fullName evidence="2">Uncharacterized protein</fullName>
    </submittedName>
</protein>
<proteinExistence type="predicted"/>
<reference evidence="2 3" key="1">
    <citation type="submission" date="2024-02" db="EMBL/GenBank/DDBJ databases">
        <authorList>
            <person name="Chen Y."/>
            <person name="Shah S."/>
            <person name="Dougan E. K."/>
            <person name="Thang M."/>
            <person name="Chan C."/>
        </authorList>
    </citation>
    <scope>NUCLEOTIDE SEQUENCE [LARGE SCALE GENOMIC DNA]</scope>
</reference>
<comment type="caution">
    <text evidence="2">The sequence shown here is derived from an EMBL/GenBank/DDBJ whole genome shotgun (WGS) entry which is preliminary data.</text>
</comment>
<name>A0ABP0H806_9DINO</name>
<accession>A0ABP0H806</accession>
<evidence type="ECO:0000256" key="1">
    <source>
        <dbReference type="SAM" id="MobiDB-lite"/>
    </source>
</evidence>